<dbReference type="RefSeq" id="WP_019404236.1">
    <property type="nucleotide sequence ID" value="NZ_JACIEN010000008.1"/>
</dbReference>
<accession>A0A840C2B1</accession>
<dbReference type="Gene3D" id="3.30.70.100">
    <property type="match status" value="1"/>
</dbReference>
<name>A0A840C2B1_9HYPH</name>
<feature type="domain" description="ABM" evidence="1">
    <location>
        <begin position="2"/>
        <end position="88"/>
    </location>
</feature>
<dbReference type="SUPFAM" id="SSF54909">
    <property type="entry name" value="Dimeric alpha+beta barrel"/>
    <property type="match status" value="1"/>
</dbReference>
<sequence length="101" mass="10675">MYGLLGQIIATPGARDRLAAILVEGTADMPGCISYVVAYDMEDADALWVTEVWKDRDSHAASLDLPAVKAAIAEARPLIAGFRNRHETLPIAGAGLPEDAG</sequence>
<dbReference type="PROSITE" id="PS51725">
    <property type="entry name" value="ABM"/>
    <property type="match status" value="1"/>
</dbReference>
<reference evidence="2 3" key="1">
    <citation type="submission" date="2020-08" db="EMBL/GenBank/DDBJ databases">
        <title>Genomic Encyclopedia of Type Strains, Phase IV (KMG-IV): sequencing the most valuable type-strain genomes for metagenomic binning, comparative biology and taxonomic classification.</title>
        <authorList>
            <person name="Goeker M."/>
        </authorList>
    </citation>
    <scope>NUCLEOTIDE SEQUENCE [LARGE SCALE GENOMIC DNA]</scope>
    <source>
        <strain evidence="2 3">DSM 103737</strain>
    </source>
</reference>
<protein>
    <submittedName>
        <fullName evidence="2">Quinol monooxygenase YgiN</fullName>
    </submittedName>
</protein>
<dbReference type="GO" id="GO:0004497">
    <property type="term" value="F:monooxygenase activity"/>
    <property type="evidence" value="ECO:0007669"/>
    <property type="project" value="UniProtKB-KW"/>
</dbReference>
<evidence type="ECO:0000313" key="2">
    <source>
        <dbReference type="EMBL" id="MBB4019704.1"/>
    </source>
</evidence>
<keyword evidence="3" id="KW-1185">Reference proteome</keyword>
<organism evidence="2 3">
    <name type="scientific">Chelatococcus caeni</name>
    <dbReference type="NCBI Taxonomy" id="1348468"/>
    <lineage>
        <taxon>Bacteria</taxon>
        <taxon>Pseudomonadati</taxon>
        <taxon>Pseudomonadota</taxon>
        <taxon>Alphaproteobacteria</taxon>
        <taxon>Hyphomicrobiales</taxon>
        <taxon>Chelatococcaceae</taxon>
        <taxon>Chelatococcus</taxon>
    </lineage>
</organism>
<dbReference type="Proteomes" id="UP000577362">
    <property type="component" value="Unassembled WGS sequence"/>
</dbReference>
<proteinExistence type="predicted"/>
<gene>
    <name evidence="2" type="ORF">GGR16_004759</name>
</gene>
<keyword evidence="2" id="KW-0503">Monooxygenase</keyword>
<dbReference type="Pfam" id="PF03992">
    <property type="entry name" value="ABM"/>
    <property type="match status" value="1"/>
</dbReference>
<evidence type="ECO:0000313" key="3">
    <source>
        <dbReference type="Proteomes" id="UP000577362"/>
    </source>
</evidence>
<evidence type="ECO:0000259" key="1">
    <source>
        <dbReference type="PROSITE" id="PS51725"/>
    </source>
</evidence>
<keyword evidence="2" id="KW-0560">Oxidoreductase</keyword>
<comment type="caution">
    <text evidence="2">The sequence shown here is derived from an EMBL/GenBank/DDBJ whole genome shotgun (WGS) entry which is preliminary data.</text>
</comment>
<dbReference type="InterPro" id="IPR011008">
    <property type="entry name" value="Dimeric_a/b-barrel"/>
</dbReference>
<dbReference type="AlphaFoldDB" id="A0A840C2B1"/>
<dbReference type="InterPro" id="IPR007138">
    <property type="entry name" value="ABM_dom"/>
</dbReference>
<dbReference type="EMBL" id="JACIEN010000008">
    <property type="protein sequence ID" value="MBB4019704.1"/>
    <property type="molecule type" value="Genomic_DNA"/>
</dbReference>